<evidence type="ECO:0000313" key="1">
    <source>
        <dbReference type="EMBL" id="TFK49188.1"/>
    </source>
</evidence>
<name>A0A5C3MZG8_9AGAM</name>
<dbReference type="EMBL" id="ML213516">
    <property type="protein sequence ID" value="TFK49188.1"/>
    <property type="molecule type" value="Genomic_DNA"/>
</dbReference>
<organism evidence="1 2">
    <name type="scientific">Heliocybe sulcata</name>
    <dbReference type="NCBI Taxonomy" id="5364"/>
    <lineage>
        <taxon>Eukaryota</taxon>
        <taxon>Fungi</taxon>
        <taxon>Dikarya</taxon>
        <taxon>Basidiomycota</taxon>
        <taxon>Agaricomycotina</taxon>
        <taxon>Agaricomycetes</taxon>
        <taxon>Gloeophyllales</taxon>
        <taxon>Gloeophyllaceae</taxon>
        <taxon>Heliocybe</taxon>
    </lineage>
</organism>
<evidence type="ECO:0000313" key="2">
    <source>
        <dbReference type="Proteomes" id="UP000305948"/>
    </source>
</evidence>
<dbReference type="Proteomes" id="UP000305948">
    <property type="component" value="Unassembled WGS sequence"/>
</dbReference>
<sequence>MDRLYLIRSAERLPPLMCRYLISSDRNCPRPVSTLQQRTSSRPHISNSRLVSLLVRPVYDSIH</sequence>
<dbReference type="AlphaFoldDB" id="A0A5C3MZG8"/>
<proteinExistence type="predicted"/>
<protein>
    <submittedName>
        <fullName evidence="1">Uncharacterized protein</fullName>
    </submittedName>
</protein>
<accession>A0A5C3MZG8</accession>
<keyword evidence="2" id="KW-1185">Reference proteome</keyword>
<reference evidence="1 2" key="1">
    <citation type="journal article" date="2019" name="Nat. Ecol. Evol.">
        <title>Megaphylogeny resolves global patterns of mushroom evolution.</title>
        <authorList>
            <person name="Varga T."/>
            <person name="Krizsan K."/>
            <person name="Foldi C."/>
            <person name="Dima B."/>
            <person name="Sanchez-Garcia M."/>
            <person name="Sanchez-Ramirez S."/>
            <person name="Szollosi G.J."/>
            <person name="Szarkandi J.G."/>
            <person name="Papp V."/>
            <person name="Albert L."/>
            <person name="Andreopoulos W."/>
            <person name="Angelini C."/>
            <person name="Antonin V."/>
            <person name="Barry K.W."/>
            <person name="Bougher N.L."/>
            <person name="Buchanan P."/>
            <person name="Buyck B."/>
            <person name="Bense V."/>
            <person name="Catcheside P."/>
            <person name="Chovatia M."/>
            <person name="Cooper J."/>
            <person name="Damon W."/>
            <person name="Desjardin D."/>
            <person name="Finy P."/>
            <person name="Geml J."/>
            <person name="Haridas S."/>
            <person name="Hughes K."/>
            <person name="Justo A."/>
            <person name="Karasinski D."/>
            <person name="Kautmanova I."/>
            <person name="Kiss B."/>
            <person name="Kocsube S."/>
            <person name="Kotiranta H."/>
            <person name="LaButti K.M."/>
            <person name="Lechner B.E."/>
            <person name="Liimatainen K."/>
            <person name="Lipzen A."/>
            <person name="Lukacs Z."/>
            <person name="Mihaltcheva S."/>
            <person name="Morgado L.N."/>
            <person name="Niskanen T."/>
            <person name="Noordeloos M.E."/>
            <person name="Ohm R.A."/>
            <person name="Ortiz-Santana B."/>
            <person name="Ovrebo C."/>
            <person name="Racz N."/>
            <person name="Riley R."/>
            <person name="Savchenko A."/>
            <person name="Shiryaev A."/>
            <person name="Soop K."/>
            <person name="Spirin V."/>
            <person name="Szebenyi C."/>
            <person name="Tomsovsky M."/>
            <person name="Tulloss R.E."/>
            <person name="Uehling J."/>
            <person name="Grigoriev I.V."/>
            <person name="Vagvolgyi C."/>
            <person name="Papp T."/>
            <person name="Martin F.M."/>
            <person name="Miettinen O."/>
            <person name="Hibbett D.S."/>
            <person name="Nagy L.G."/>
        </authorList>
    </citation>
    <scope>NUCLEOTIDE SEQUENCE [LARGE SCALE GENOMIC DNA]</scope>
    <source>
        <strain evidence="1 2">OMC1185</strain>
    </source>
</reference>
<gene>
    <name evidence="1" type="ORF">OE88DRAFT_1662598</name>
</gene>